<evidence type="ECO:0000313" key="2">
    <source>
        <dbReference type="EMBL" id="MFC5380976.1"/>
    </source>
</evidence>
<keyword evidence="3" id="KW-1185">Reference proteome</keyword>
<gene>
    <name evidence="2" type="ORF">ACFPJ6_09245</name>
</gene>
<reference evidence="3" key="1">
    <citation type="journal article" date="2019" name="Int. J. Syst. Evol. Microbiol.">
        <title>The Global Catalogue of Microorganisms (GCM) 10K type strain sequencing project: providing services to taxonomists for standard genome sequencing and annotation.</title>
        <authorList>
            <consortium name="The Broad Institute Genomics Platform"/>
            <consortium name="The Broad Institute Genome Sequencing Center for Infectious Disease"/>
            <person name="Wu L."/>
            <person name="Ma J."/>
        </authorList>
    </citation>
    <scope>NUCLEOTIDE SEQUENCE [LARGE SCALE GENOMIC DNA]</scope>
    <source>
        <strain evidence="3">CCUG 43114</strain>
    </source>
</reference>
<organism evidence="2 3">
    <name type="scientific">Aquipuribacter nitratireducens</name>
    <dbReference type="NCBI Taxonomy" id="650104"/>
    <lineage>
        <taxon>Bacteria</taxon>
        <taxon>Bacillati</taxon>
        <taxon>Actinomycetota</taxon>
        <taxon>Actinomycetes</taxon>
        <taxon>Micrococcales</taxon>
        <taxon>Intrasporangiaceae</taxon>
        <taxon>Aquipuribacter</taxon>
    </lineage>
</organism>
<name>A0ABW0GRS6_9MICO</name>
<feature type="signal peptide" evidence="1">
    <location>
        <begin position="1"/>
        <end position="18"/>
    </location>
</feature>
<dbReference type="RefSeq" id="WP_340270847.1">
    <property type="nucleotide sequence ID" value="NZ_JBBEOG010000008.1"/>
</dbReference>
<dbReference type="Proteomes" id="UP001596122">
    <property type="component" value="Unassembled WGS sequence"/>
</dbReference>
<comment type="caution">
    <text evidence="2">The sequence shown here is derived from an EMBL/GenBank/DDBJ whole genome shotgun (WGS) entry which is preliminary data.</text>
</comment>
<feature type="chain" id="PRO_5046085519" evidence="1">
    <location>
        <begin position="19"/>
        <end position="122"/>
    </location>
</feature>
<evidence type="ECO:0000313" key="3">
    <source>
        <dbReference type="Proteomes" id="UP001596122"/>
    </source>
</evidence>
<accession>A0ABW0GRS6</accession>
<dbReference type="EMBL" id="JBHSLD010000007">
    <property type="protein sequence ID" value="MFC5380976.1"/>
    <property type="molecule type" value="Genomic_DNA"/>
</dbReference>
<sequence>MKPIMIGAATLLAGGALAAATLAPAAADSHEPPPPIPPHAHLLVLDAEVDFSGEEPVLLDYRRCIDLAANRQLPLGSQHEHVHFGTAGEALEAGGGHLVVPTAPAFGLPWTNCATFLEIFGF</sequence>
<protein>
    <submittedName>
        <fullName evidence="2">Uncharacterized protein</fullName>
    </submittedName>
</protein>
<keyword evidence="1" id="KW-0732">Signal</keyword>
<proteinExistence type="predicted"/>
<evidence type="ECO:0000256" key="1">
    <source>
        <dbReference type="SAM" id="SignalP"/>
    </source>
</evidence>